<dbReference type="PANTHER" id="PTHR43073">
    <property type="entry name" value="DIHYDROPYRIMIDINE DEHYDROGENASE [NADP(+)]"/>
    <property type="match status" value="1"/>
</dbReference>
<name>A0ABV6YQM0_UNCEI</name>
<comment type="caution">
    <text evidence="8">The sequence shown here is derived from an EMBL/GenBank/DDBJ whole genome shotgun (WGS) entry which is preliminary data.</text>
</comment>
<dbReference type="InterPro" id="IPR013785">
    <property type="entry name" value="Aldolase_TIM"/>
</dbReference>
<comment type="catalytic activity">
    <reaction evidence="3">
        <text>5,6-dihydrouracil + NAD(+) = uracil + NADH + H(+)</text>
        <dbReference type="Rhea" id="RHEA:20189"/>
        <dbReference type="ChEBI" id="CHEBI:15378"/>
        <dbReference type="ChEBI" id="CHEBI:15901"/>
        <dbReference type="ChEBI" id="CHEBI:17568"/>
        <dbReference type="ChEBI" id="CHEBI:57540"/>
        <dbReference type="ChEBI" id="CHEBI:57945"/>
        <dbReference type="EC" id="1.3.1.1"/>
    </reaction>
</comment>
<evidence type="ECO:0000256" key="1">
    <source>
        <dbReference type="ARBA" id="ARBA00023002"/>
    </source>
</evidence>
<protein>
    <recommendedName>
        <fullName evidence="6">dihydrouracil dehydrogenase (NAD(+))</fullName>
        <ecNumber evidence="6">1.3.1.1</ecNumber>
    </recommendedName>
</protein>
<keyword evidence="1" id="KW-0560">Oxidoreductase</keyword>
<dbReference type="Proteomes" id="UP001594288">
    <property type="component" value="Unassembled WGS sequence"/>
</dbReference>
<accession>A0ABV6YQM0</accession>
<feature type="domain" description="4Fe-4S ferredoxin-type" evidence="7">
    <location>
        <begin position="118"/>
        <end position="147"/>
    </location>
</feature>
<dbReference type="Gene3D" id="3.30.70.20">
    <property type="match status" value="1"/>
</dbReference>
<evidence type="ECO:0000313" key="9">
    <source>
        <dbReference type="Proteomes" id="UP001594288"/>
    </source>
</evidence>
<evidence type="ECO:0000256" key="3">
    <source>
        <dbReference type="ARBA" id="ARBA00048792"/>
    </source>
</evidence>
<gene>
    <name evidence="8" type="ORF">ACFL2Z_05600</name>
</gene>
<comment type="catalytic activity">
    <reaction evidence="2">
        <text>5,6-dihydrothymine + NAD(+) = thymine + NADH + H(+)</text>
        <dbReference type="Rhea" id="RHEA:28791"/>
        <dbReference type="ChEBI" id="CHEBI:15378"/>
        <dbReference type="ChEBI" id="CHEBI:17821"/>
        <dbReference type="ChEBI" id="CHEBI:27468"/>
        <dbReference type="ChEBI" id="CHEBI:57540"/>
        <dbReference type="ChEBI" id="CHEBI:57945"/>
        <dbReference type="EC" id="1.3.1.1"/>
    </reaction>
</comment>
<proteinExistence type="predicted"/>
<evidence type="ECO:0000256" key="5">
    <source>
        <dbReference type="ARBA" id="ARBA00049714"/>
    </source>
</evidence>
<dbReference type="EC" id="1.3.1.1" evidence="6"/>
<evidence type="ECO:0000256" key="2">
    <source>
        <dbReference type="ARBA" id="ARBA00047685"/>
    </source>
</evidence>
<feature type="non-terminal residue" evidence="8">
    <location>
        <position position="1"/>
    </location>
</feature>
<keyword evidence="9" id="KW-1185">Reference proteome</keyword>
<reference evidence="8 9" key="1">
    <citation type="submission" date="2024-09" db="EMBL/GenBank/DDBJ databases">
        <authorList>
            <person name="D'Angelo T."/>
        </authorList>
    </citation>
    <scope>NUCLEOTIDE SEQUENCE [LARGE SCALE GENOMIC DNA]</scope>
    <source>
        <strain evidence="8">SAG AM-311-F02</strain>
    </source>
</reference>
<evidence type="ECO:0000256" key="6">
    <source>
        <dbReference type="ARBA" id="ARBA00049728"/>
    </source>
</evidence>
<dbReference type="Gene3D" id="3.20.20.70">
    <property type="entry name" value="Aldolase class I"/>
    <property type="match status" value="1"/>
</dbReference>
<dbReference type="SUPFAM" id="SSF51395">
    <property type="entry name" value="FMN-linked oxidoreductases"/>
    <property type="match status" value="1"/>
</dbReference>
<dbReference type="PANTHER" id="PTHR43073:SF2">
    <property type="entry name" value="DIHYDROPYRIMIDINE DEHYDROGENASE [NADP(+)]"/>
    <property type="match status" value="1"/>
</dbReference>
<dbReference type="InterPro" id="IPR017896">
    <property type="entry name" value="4Fe4S_Fe-S-bd"/>
</dbReference>
<organism evidence="8 9">
    <name type="scientific">Eiseniibacteriota bacterium</name>
    <dbReference type="NCBI Taxonomy" id="2212470"/>
    <lineage>
        <taxon>Bacteria</taxon>
        <taxon>Candidatus Eiseniibacteriota</taxon>
    </lineage>
</organism>
<evidence type="ECO:0000313" key="8">
    <source>
        <dbReference type="EMBL" id="MFC1800358.1"/>
    </source>
</evidence>
<dbReference type="Pfam" id="PF13237">
    <property type="entry name" value="Fer4_10"/>
    <property type="match status" value="1"/>
</dbReference>
<evidence type="ECO:0000256" key="4">
    <source>
        <dbReference type="ARBA" id="ARBA00049578"/>
    </source>
</evidence>
<feature type="domain" description="4Fe-4S ferredoxin-type" evidence="7">
    <location>
        <begin position="88"/>
        <end position="117"/>
    </location>
</feature>
<sequence length="158" mass="16853">AKAAGAGVAISGNGGPMDYKAAADFLALGAKTVQFCTLVMKYGYSVIDHIEEGVSHLMQDRGIGSMADLIGRALPSPVTDFMDLTAMKAVSDVHKELCLHCGNCTRCPYLAITLNEEKVPETDASKCIGCGICAMKCFSQALYLRERTEEETAALSEH</sequence>
<evidence type="ECO:0000259" key="7">
    <source>
        <dbReference type="PROSITE" id="PS51379"/>
    </source>
</evidence>
<comment type="function">
    <text evidence="4">Involved in pyrimidine base degradation. Catalyzes physiologically the reduction of uracil to 5,6-dihydrouracil (DHU) by using NADH as a specific cosubstrate. It also catalyzes the reverse reaction and the reduction of thymine to 5,6-dihydrothymine (DHT).</text>
</comment>
<dbReference type="PROSITE" id="PS51379">
    <property type="entry name" value="4FE4S_FER_2"/>
    <property type="match status" value="2"/>
</dbReference>
<dbReference type="EMBL" id="JBHPEI010000131">
    <property type="protein sequence ID" value="MFC1800358.1"/>
    <property type="molecule type" value="Genomic_DNA"/>
</dbReference>
<dbReference type="SUPFAM" id="SSF54862">
    <property type="entry name" value="4Fe-4S ferredoxins"/>
    <property type="match status" value="1"/>
</dbReference>
<comment type="subunit">
    <text evidence="5">Heterotetramer of 2 PreA and 2 PreT subunits.</text>
</comment>